<comment type="caution">
    <text evidence="2">The sequence shown here is derived from an EMBL/GenBank/DDBJ whole genome shotgun (WGS) entry which is preliminary data.</text>
</comment>
<feature type="transmembrane region" description="Helical" evidence="1">
    <location>
        <begin position="602"/>
        <end position="621"/>
    </location>
</feature>
<evidence type="ECO:0000256" key="1">
    <source>
        <dbReference type="SAM" id="Phobius"/>
    </source>
</evidence>
<sequence length="653" mass="73459">MDDEIDNYAANLSRLSQILPGYDQLCETSTGQVRIDLIDVPLTGDVHVHDSQTWAASSIKADLFLWLTEQASETEVRYILVEDLIPEICTTLGAAFDLDPQFFIDHLSDRAREHVSRNTPRNGSLLKGRRSEWNAWNLHRPYISFRWYRPVAYEEFRGRHLRDQTETRAMDKQEVRPTRRGEERTYVIRKFSPASNILRSELDLSELVIPGFRSGEISAIEERVSIYQVTRNGRRYTIILSDAIPECRKTFWSTTDPDARPDAIPLSAHITTIPIYKCLVPRFAPGITSSRSIAGLPDNALASLYKSLASTESFLRAHAEHPIEKDLSLERRLFQIVVSDTLGLLHLLRDMRGNTARATASGTVPLEDILSMRTFIANLESHLSDLSPELAHDLRALLDLFPSETAHQTAVLRVETRFQRIVQDLTESLESIAGAVQFMESQRAIMEAESISRLTELAFLFIPLSFAAALFSMQVRELSQPPPVAYFVAFALSLSVTTYALRALARSSWVQQKKQRELANARRYYSLPPGARVGNRAMLAWMLPGPLEIIGLLLSIRIFAQILTEHYSLTLFTVAISLTCMLVPSLAVLWTRELATGLKIGVTFAIILCSGCVVLLVLLAAPATRVRIRRFFPAWSAPRVQESTSSNESTSTD</sequence>
<dbReference type="Proteomes" id="UP001610444">
    <property type="component" value="Unassembled WGS sequence"/>
</dbReference>
<feature type="transmembrane region" description="Helical" evidence="1">
    <location>
        <begin position="538"/>
        <end position="560"/>
    </location>
</feature>
<keyword evidence="1" id="KW-0472">Membrane</keyword>
<protein>
    <submittedName>
        <fullName evidence="2">Uncharacterized protein</fullName>
    </submittedName>
</protein>
<dbReference type="RefSeq" id="XP_070895010.1">
    <property type="nucleotide sequence ID" value="XM_071041396.1"/>
</dbReference>
<feature type="transmembrane region" description="Helical" evidence="1">
    <location>
        <begin position="454"/>
        <end position="472"/>
    </location>
</feature>
<evidence type="ECO:0000313" key="3">
    <source>
        <dbReference type="Proteomes" id="UP001610444"/>
    </source>
</evidence>
<organism evidence="2 3">
    <name type="scientific">Aspergillus pseudodeflectus</name>
    <dbReference type="NCBI Taxonomy" id="176178"/>
    <lineage>
        <taxon>Eukaryota</taxon>
        <taxon>Fungi</taxon>
        <taxon>Dikarya</taxon>
        <taxon>Ascomycota</taxon>
        <taxon>Pezizomycotina</taxon>
        <taxon>Eurotiomycetes</taxon>
        <taxon>Eurotiomycetidae</taxon>
        <taxon>Eurotiales</taxon>
        <taxon>Aspergillaceae</taxon>
        <taxon>Aspergillus</taxon>
        <taxon>Aspergillus subgen. Nidulantes</taxon>
    </lineage>
</organism>
<reference evidence="2 3" key="1">
    <citation type="submission" date="2024-07" db="EMBL/GenBank/DDBJ databases">
        <title>Section-level genome sequencing and comparative genomics of Aspergillus sections Usti and Cavernicolus.</title>
        <authorList>
            <consortium name="Lawrence Berkeley National Laboratory"/>
            <person name="Nybo J.L."/>
            <person name="Vesth T.C."/>
            <person name="Theobald S."/>
            <person name="Frisvad J.C."/>
            <person name="Larsen T.O."/>
            <person name="Kjaerboelling I."/>
            <person name="Rothschild-Mancinelli K."/>
            <person name="Lyhne E.K."/>
            <person name="Kogle M.E."/>
            <person name="Barry K."/>
            <person name="Clum A."/>
            <person name="Na H."/>
            <person name="Ledsgaard L."/>
            <person name="Lin J."/>
            <person name="Lipzen A."/>
            <person name="Kuo A."/>
            <person name="Riley R."/>
            <person name="Mondo S."/>
            <person name="LaButti K."/>
            <person name="Haridas S."/>
            <person name="Pangalinan J."/>
            <person name="Salamov A.A."/>
            <person name="Simmons B.A."/>
            <person name="Magnuson J.K."/>
            <person name="Chen J."/>
            <person name="Drula E."/>
            <person name="Henrissat B."/>
            <person name="Wiebenga A."/>
            <person name="Lubbers R.J."/>
            <person name="Gomes A.C."/>
            <person name="Macurrencykelacurrency M.R."/>
            <person name="Stajich J."/>
            <person name="Grigoriev I.V."/>
            <person name="Mortensen U.H."/>
            <person name="De vries R.P."/>
            <person name="Baker S.E."/>
            <person name="Andersen M.R."/>
        </authorList>
    </citation>
    <scope>NUCLEOTIDE SEQUENCE [LARGE SCALE GENOMIC DNA]</scope>
    <source>
        <strain evidence="2 3">CBS 756.74</strain>
    </source>
</reference>
<name>A0ABR4JQJ5_9EURO</name>
<keyword evidence="3" id="KW-1185">Reference proteome</keyword>
<proteinExistence type="predicted"/>
<dbReference type="GeneID" id="98156560"/>
<dbReference type="Gene3D" id="1.20.58.340">
    <property type="entry name" value="Magnesium transport protein CorA, transmembrane region"/>
    <property type="match status" value="1"/>
</dbReference>
<gene>
    <name evidence="2" type="ORF">BJX68DRAFT_244873</name>
</gene>
<feature type="transmembrane region" description="Helical" evidence="1">
    <location>
        <begin position="567"/>
        <end position="590"/>
    </location>
</feature>
<accession>A0ABR4JQJ5</accession>
<evidence type="ECO:0000313" key="2">
    <source>
        <dbReference type="EMBL" id="KAL2842295.1"/>
    </source>
</evidence>
<feature type="transmembrane region" description="Helical" evidence="1">
    <location>
        <begin position="484"/>
        <end position="505"/>
    </location>
</feature>
<keyword evidence="1" id="KW-1133">Transmembrane helix</keyword>
<dbReference type="EMBL" id="JBFXLR010000052">
    <property type="protein sequence ID" value="KAL2842295.1"/>
    <property type="molecule type" value="Genomic_DNA"/>
</dbReference>
<keyword evidence="1" id="KW-0812">Transmembrane</keyword>